<gene>
    <name evidence="1" type="ORF">F2Q69_00022108</name>
</gene>
<dbReference type="Proteomes" id="UP000712600">
    <property type="component" value="Unassembled WGS sequence"/>
</dbReference>
<name>A0A8S9Q826_BRACR</name>
<proteinExistence type="predicted"/>
<dbReference type="AlphaFoldDB" id="A0A8S9Q826"/>
<comment type="caution">
    <text evidence="1">The sequence shown here is derived from an EMBL/GenBank/DDBJ whole genome shotgun (WGS) entry which is preliminary data.</text>
</comment>
<dbReference type="EMBL" id="QGKX02001290">
    <property type="protein sequence ID" value="KAF3539905.1"/>
    <property type="molecule type" value="Genomic_DNA"/>
</dbReference>
<evidence type="ECO:0000313" key="2">
    <source>
        <dbReference type="Proteomes" id="UP000712600"/>
    </source>
</evidence>
<organism evidence="1 2">
    <name type="scientific">Brassica cretica</name>
    <name type="common">Mustard</name>
    <dbReference type="NCBI Taxonomy" id="69181"/>
    <lineage>
        <taxon>Eukaryota</taxon>
        <taxon>Viridiplantae</taxon>
        <taxon>Streptophyta</taxon>
        <taxon>Embryophyta</taxon>
        <taxon>Tracheophyta</taxon>
        <taxon>Spermatophyta</taxon>
        <taxon>Magnoliopsida</taxon>
        <taxon>eudicotyledons</taxon>
        <taxon>Gunneridae</taxon>
        <taxon>Pentapetalae</taxon>
        <taxon>rosids</taxon>
        <taxon>malvids</taxon>
        <taxon>Brassicales</taxon>
        <taxon>Brassicaceae</taxon>
        <taxon>Brassiceae</taxon>
        <taxon>Brassica</taxon>
    </lineage>
</organism>
<accession>A0A8S9Q826</accession>
<evidence type="ECO:0000313" key="1">
    <source>
        <dbReference type="EMBL" id="KAF3539905.1"/>
    </source>
</evidence>
<protein>
    <submittedName>
        <fullName evidence="1">Uncharacterized protein</fullName>
    </submittedName>
</protein>
<sequence length="162" mass="18859">MPDLLSSETDKTWHFLKSFRDNCVVLSFDDILVYNSFFDKRLEHLIDVSQTELTLLCSDIEKDMHVLKMTSIVACLDKILVYNVYFDEHLEMLKCVLLVLGKEILIFELKKYLSCTYDLDLLVSVLSIQEKQVQPQKSESIDCSQQPEIWRCIVVQTDRGSV</sequence>
<reference evidence="1" key="1">
    <citation type="submission" date="2019-12" db="EMBL/GenBank/DDBJ databases">
        <title>Genome sequencing and annotation of Brassica cretica.</title>
        <authorList>
            <person name="Studholme D.J."/>
            <person name="Sarris P."/>
        </authorList>
    </citation>
    <scope>NUCLEOTIDE SEQUENCE</scope>
    <source>
        <strain evidence="1">PFS-109/04</strain>
        <tissue evidence="1">Leaf</tissue>
    </source>
</reference>